<evidence type="ECO:0000313" key="1">
    <source>
        <dbReference type="EMBL" id="GAI76714.1"/>
    </source>
</evidence>
<reference evidence="1" key="1">
    <citation type="journal article" date="2014" name="Front. Microbiol.">
        <title>High frequency of phylogenetically diverse reductive dehalogenase-homologous genes in deep subseafloor sedimentary metagenomes.</title>
        <authorList>
            <person name="Kawai M."/>
            <person name="Futagami T."/>
            <person name="Toyoda A."/>
            <person name="Takaki Y."/>
            <person name="Nishi S."/>
            <person name="Hori S."/>
            <person name="Arai W."/>
            <person name="Tsubouchi T."/>
            <person name="Morono Y."/>
            <person name="Uchiyama I."/>
            <person name="Ito T."/>
            <person name="Fujiyama A."/>
            <person name="Inagaki F."/>
            <person name="Takami H."/>
        </authorList>
    </citation>
    <scope>NUCLEOTIDE SEQUENCE</scope>
    <source>
        <strain evidence="1">Expedition CK06-06</strain>
    </source>
</reference>
<gene>
    <name evidence="1" type="ORF">S12H4_22559</name>
</gene>
<proteinExistence type="predicted"/>
<accession>X1T9L6</accession>
<dbReference type="Gene3D" id="3.40.720.10">
    <property type="entry name" value="Alkaline Phosphatase, subunit A"/>
    <property type="match status" value="1"/>
</dbReference>
<dbReference type="InterPro" id="IPR017850">
    <property type="entry name" value="Alkaline_phosphatase_core_sf"/>
</dbReference>
<dbReference type="SUPFAM" id="SSF53649">
    <property type="entry name" value="Alkaline phosphatase-like"/>
    <property type="match status" value="1"/>
</dbReference>
<dbReference type="AlphaFoldDB" id="X1T9L6"/>
<protein>
    <recommendedName>
        <fullName evidence="2">Sulfatase N-terminal domain-containing protein</fullName>
    </recommendedName>
</protein>
<dbReference type="Pfam" id="PF01663">
    <property type="entry name" value="Phosphodiest"/>
    <property type="match status" value="1"/>
</dbReference>
<organism evidence="1">
    <name type="scientific">marine sediment metagenome</name>
    <dbReference type="NCBI Taxonomy" id="412755"/>
    <lineage>
        <taxon>unclassified sequences</taxon>
        <taxon>metagenomes</taxon>
        <taxon>ecological metagenomes</taxon>
    </lineage>
</organism>
<name>X1T9L6_9ZZZZ</name>
<feature type="non-terminal residue" evidence="1">
    <location>
        <position position="1"/>
    </location>
</feature>
<dbReference type="InterPro" id="IPR002591">
    <property type="entry name" value="Phosphodiest/P_Trfase"/>
</dbReference>
<sequence>EIYKDPKKIFSNKEVPKVTVAYIPKTDDLMHKKGFSHPKYIKEIIKCDESIGLLIKMLKEKGYYDSTAIGIISDHGNYITEKLYDVEPYFKEIGLMQYVPRKGIGDFDATMGSVGFFNFPGDSWNCKARKGSKWSNARNSRL</sequence>
<evidence type="ECO:0008006" key="2">
    <source>
        <dbReference type="Google" id="ProtNLM"/>
    </source>
</evidence>
<dbReference type="EMBL" id="BARW01011787">
    <property type="protein sequence ID" value="GAI76714.1"/>
    <property type="molecule type" value="Genomic_DNA"/>
</dbReference>
<comment type="caution">
    <text evidence="1">The sequence shown here is derived from an EMBL/GenBank/DDBJ whole genome shotgun (WGS) entry which is preliminary data.</text>
</comment>